<feature type="compositionally biased region" description="Basic and acidic residues" evidence="6">
    <location>
        <begin position="429"/>
        <end position="459"/>
    </location>
</feature>
<dbReference type="GO" id="GO:0003723">
    <property type="term" value="F:RNA binding"/>
    <property type="evidence" value="ECO:0007669"/>
    <property type="project" value="UniProtKB-UniRule"/>
</dbReference>
<feature type="region of interest" description="Disordered" evidence="6">
    <location>
        <begin position="429"/>
        <end position="462"/>
    </location>
</feature>
<dbReference type="InterPro" id="IPR049560">
    <property type="entry name" value="MeTrfase_RsmB-F_NOP2_cat"/>
</dbReference>
<proteinExistence type="inferred from homology"/>
<sequence>MFEHSVKVPRHYKVAANIFKKVATEGGSVKNLLYDDKLKHFRTNVLYALITETIKHATDIDKIFENCGILAKEQRLDPWLAKILTAELLFGKKTLPGKSKPELTILSYKEQFENFRSENPDEVKSKVVHRPRYVRINTNLLTTSDAIRAFQDEGYKFIRCTSGSYDDYLKQIQGLTEYDFTQDYHVKTVFVFAPGTKFHDHELYLNNQIILQDKATALAVHLLAPPSGSTVLDMCAAPGMKTTQVAAYLRNQGKVYAVERNDQRYETLCQLVESTSSKCVETIHKDVLEIKRRDLDDVEYILLDPSCSGSGMDFSVHNYIEDTRLAKLTSLQEKFLKHAMNAFPNAKRIVYSTCSIFPVENERVVTNVVKTSRSKWRVQDVKELLKNQWNNFGSGMYGSMGTRCLYARPDSDMTTGFFLAVLDRDQKAHEDEGKSLNIDNNKDKSKTKDMSNCKADHEAQNASALDEVTDVIVKKKEKNQENENEIKNNSEIASELTNGDVETKIKKKHKKKKSKDDSNDQDVTEEVITEYQQDVTEVDHSERTENIETENKNKRKKNKTIEHNLGDDDNLKQNHEPDETGLNEPTKKKKKKNRDNEISTANYSSVLNSSDFKENNEKQKKRDGEESTPNYSSVLNSLDFTEDNVKEQKKKKKRDKEESTANNSSVLNSLDFTEDDVKEQKKKKKRDREESTANDSSVLNSLDITEDNVKEQKKKKKKKHLDE</sequence>
<dbReference type="PANTHER" id="PTHR22807">
    <property type="entry name" value="NOP2 YEAST -RELATED NOL1/NOP2/FMU SUN DOMAIN-CONTAINING"/>
    <property type="match status" value="1"/>
</dbReference>
<dbReference type="Pfam" id="PF01189">
    <property type="entry name" value="Methyltr_RsmB-F"/>
    <property type="match status" value="1"/>
</dbReference>
<keyword evidence="4 5" id="KW-0694">RNA-binding</keyword>
<evidence type="ECO:0000256" key="2">
    <source>
        <dbReference type="ARBA" id="ARBA00022679"/>
    </source>
</evidence>
<dbReference type="InterPro" id="IPR001678">
    <property type="entry name" value="MeTrfase_RsmB-F_NOP2_dom"/>
</dbReference>
<evidence type="ECO:0000256" key="6">
    <source>
        <dbReference type="SAM" id="MobiDB-lite"/>
    </source>
</evidence>
<keyword evidence="9" id="KW-1185">Reference proteome</keyword>
<feature type="binding site" evidence="5">
    <location>
        <position position="304"/>
    </location>
    <ligand>
        <name>S-adenosyl-L-methionine</name>
        <dbReference type="ChEBI" id="CHEBI:59789"/>
    </ligand>
</feature>
<feature type="compositionally biased region" description="Basic and acidic residues" evidence="6">
    <location>
        <begin position="611"/>
        <end position="625"/>
    </location>
</feature>
<reference evidence="8" key="1">
    <citation type="submission" date="2021-09" db="EMBL/GenBank/DDBJ databases">
        <authorList>
            <person name="Martin H S."/>
        </authorList>
    </citation>
    <scope>NUCLEOTIDE SEQUENCE</scope>
</reference>
<evidence type="ECO:0000256" key="5">
    <source>
        <dbReference type="PROSITE-ProRule" id="PRU01023"/>
    </source>
</evidence>
<evidence type="ECO:0000313" key="8">
    <source>
        <dbReference type="EMBL" id="CAG9585749.1"/>
    </source>
</evidence>
<evidence type="ECO:0000259" key="7">
    <source>
        <dbReference type="PROSITE" id="PS51686"/>
    </source>
</evidence>
<dbReference type="InterPro" id="IPR048889">
    <property type="entry name" value="NSUN5_RCM1_N"/>
</dbReference>
<feature type="compositionally biased region" description="Basic residues" evidence="6">
    <location>
        <begin position="712"/>
        <end position="723"/>
    </location>
</feature>
<dbReference type="Pfam" id="PF21153">
    <property type="entry name" value="NSUN5_N"/>
    <property type="match status" value="1"/>
</dbReference>
<dbReference type="GO" id="GO:0070475">
    <property type="term" value="P:rRNA base methylation"/>
    <property type="evidence" value="ECO:0007669"/>
    <property type="project" value="TreeGrafter"/>
</dbReference>
<accession>A0A8J2WFQ9</accession>
<feature type="compositionally biased region" description="Basic and acidic residues" evidence="6">
    <location>
        <begin position="475"/>
        <end position="488"/>
    </location>
</feature>
<feature type="compositionally biased region" description="Polar residues" evidence="6">
    <location>
        <begin position="693"/>
        <end position="703"/>
    </location>
</feature>
<dbReference type="Gene3D" id="3.30.70.1170">
    <property type="entry name" value="Sun protein, domain 3"/>
    <property type="match status" value="1"/>
</dbReference>
<feature type="region of interest" description="Disordered" evidence="6">
    <location>
        <begin position="475"/>
        <end position="494"/>
    </location>
</feature>
<dbReference type="SUPFAM" id="SSF53335">
    <property type="entry name" value="S-adenosyl-L-methionine-dependent methyltransferases"/>
    <property type="match status" value="1"/>
</dbReference>
<dbReference type="GO" id="GO:0008173">
    <property type="term" value="F:RNA methyltransferase activity"/>
    <property type="evidence" value="ECO:0007669"/>
    <property type="project" value="InterPro"/>
</dbReference>
<evidence type="ECO:0000313" key="9">
    <source>
        <dbReference type="Proteomes" id="UP000789524"/>
    </source>
</evidence>
<feature type="domain" description="SAM-dependent MTase RsmB/NOP-type" evidence="7">
    <location>
        <begin position="122"/>
        <end position="425"/>
    </location>
</feature>
<keyword evidence="1 5" id="KW-0489">Methyltransferase</keyword>
<dbReference type="Proteomes" id="UP000789524">
    <property type="component" value="Unassembled WGS sequence"/>
</dbReference>
<keyword evidence="3 5" id="KW-0949">S-adenosyl-L-methionine</keyword>
<dbReference type="InterPro" id="IPR023267">
    <property type="entry name" value="RCMT"/>
</dbReference>
<evidence type="ECO:0000256" key="1">
    <source>
        <dbReference type="ARBA" id="ARBA00022603"/>
    </source>
</evidence>
<comment type="caution">
    <text evidence="8">The sequence shown here is derived from an EMBL/GenBank/DDBJ whole genome shotgun (WGS) entry which is preliminary data.</text>
</comment>
<protein>
    <submittedName>
        <fullName evidence="8">(African queen) hypothetical protein</fullName>
    </submittedName>
</protein>
<feature type="binding site" evidence="5">
    <location>
        <position position="286"/>
    </location>
    <ligand>
        <name>S-adenosyl-L-methionine</name>
        <dbReference type="ChEBI" id="CHEBI:59789"/>
    </ligand>
</feature>
<dbReference type="OrthoDB" id="435282at2759"/>
<feature type="compositionally biased region" description="Polar residues" evidence="6">
    <location>
        <begin position="598"/>
        <end position="610"/>
    </location>
</feature>
<organism evidence="8 9">
    <name type="scientific">Danaus chrysippus</name>
    <name type="common">African queen</name>
    <dbReference type="NCBI Taxonomy" id="151541"/>
    <lineage>
        <taxon>Eukaryota</taxon>
        <taxon>Metazoa</taxon>
        <taxon>Ecdysozoa</taxon>
        <taxon>Arthropoda</taxon>
        <taxon>Hexapoda</taxon>
        <taxon>Insecta</taxon>
        <taxon>Pterygota</taxon>
        <taxon>Neoptera</taxon>
        <taxon>Endopterygota</taxon>
        <taxon>Lepidoptera</taxon>
        <taxon>Glossata</taxon>
        <taxon>Ditrysia</taxon>
        <taxon>Papilionoidea</taxon>
        <taxon>Nymphalidae</taxon>
        <taxon>Danainae</taxon>
        <taxon>Danaini</taxon>
        <taxon>Danaina</taxon>
        <taxon>Danaus</taxon>
        <taxon>Anosia</taxon>
    </lineage>
</organism>
<evidence type="ECO:0000256" key="4">
    <source>
        <dbReference type="ARBA" id="ARBA00022884"/>
    </source>
</evidence>
<keyword evidence="2 5" id="KW-0808">Transferase</keyword>
<feature type="active site" description="Nucleophile" evidence="5">
    <location>
        <position position="354"/>
    </location>
</feature>
<feature type="compositionally biased region" description="Polar residues" evidence="6">
    <location>
        <begin position="627"/>
        <end position="639"/>
    </location>
</feature>
<comment type="similarity">
    <text evidence="5">Belongs to the class I-like SAM-binding methyltransferase superfamily. RsmB/NOP family.</text>
</comment>
<feature type="compositionally biased region" description="Basic and acidic residues" evidence="6">
    <location>
        <begin position="537"/>
        <end position="552"/>
    </location>
</feature>
<gene>
    <name evidence="8" type="ORF">DCHRY22_LOCUS16096</name>
</gene>
<feature type="region of interest" description="Disordered" evidence="6">
    <location>
        <begin position="504"/>
        <end position="723"/>
    </location>
</feature>
<feature type="compositionally biased region" description="Acidic residues" evidence="6">
    <location>
        <begin position="519"/>
        <end position="528"/>
    </location>
</feature>
<dbReference type="EMBL" id="CAKASE010000083">
    <property type="protein sequence ID" value="CAG9585749.1"/>
    <property type="molecule type" value="Genomic_DNA"/>
</dbReference>
<dbReference type="GO" id="GO:0005730">
    <property type="term" value="C:nucleolus"/>
    <property type="evidence" value="ECO:0007669"/>
    <property type="project" value="TreeGrafter"/>
</dbReference>
<dbReference type="Pfam" id="PF21148">
    <property type="entry name" value="NSUN5_fdxn-like"/>
    <property type="match status" value="1"/>
</dbReference>
<feature type="binding site" evidence="5">
    <location>
        <position position="259"/>
    </location>
    <ligand>
        <name>S-adenosyl-L-methionine</name>
        <dbReference type="ChEBI" id="CHEBI:59789"/>
    </ligand>
</feature>
<comment type="caution">
    <text evidence="5">Lacks conserved residue(s) required for the propagation of feature annotation.</text>
</comment>
<dbReference type="PANTHER" id="PTHR22807:SF4">
    <property type="entry name" value="28S RRNA (CYTOSINE-C(5))-METHYLTRANSFERASE"/>
    <property type="match status" value="1"/>
</dbReference>
<dbReference type="PRINTS" id="PR02008">
    <property type="entry name" value="RCMTFAMILY"/>
</dbReference>
<dbReference type="InterPro" id="IPR029063">
    <property type="entry name" value="SAM-dependent_MTases_sf"/>
</dbReference>
<evidence type="ECO:0000256" key="3">
    <source>
        <dbReference type="ARBA" id="ARBA00022691"/>
    </source>
</evidence>
<dbReference type="Gene3D" id="3.40.50.150">
    <property type="entry name" value="Vaccinia Virus protein VP39"/>
    <property type="match status" value="1"/>
</dbReference>
<dbReference type="InterPro" id="IPR049561">
    <property type="entry name" value="NSUN5_7_fdxn-like"/>
</dbReference>
<feature type="compositionally biased region" description="Polar residues" evidence="6">
    <location>
        <begin position="660"/>
        <end position="671"/>
    </location>
</feature>
<feature type="compositionally biased region" description="Basic and acidic residues" evidence="6">
    <location>
        <begin position="559"/>
        <end position="578"/>
    </location>
</feature>
<name>A0A8J2WFQ9_9NEOP</name>
<dbReference type="AlphaFoldDB" id="A0A8J2WFQ9"/>
<dbReference type="PROSITE" id="PS51686">
    <property type="entry name" value="SAM_MT_RSMB_NOP"/>
    <property type="match status" value="1"/>
</dbReference>